<reference evidence="9" key="1">
    <citation type="submission" date="2022-07" db="EMBL/GenBank/DDBJ databases">
        <title>Genome Sequence of Xylaria arbuscula.</title>
        <authorList>
            <person name="Buettner E."/>
        </authorList>
    </citation>
    <scope>NUCLEOTIDE SEQUENCE</scope>
    <source>
        <strain evidence="9">VT107</strain>
    </source>
</reference>
<dbReference type="AlphaFoldDB" id="A0A9W8TNH0"/>
<keyword evidence="3 7" id="KW-1133">Transmembrane helix</keyword>
<dbReference type="InterPro" id="IPR052337">
    <property type="entry name" value="SAT4-like"/>
</dbReference>
<name>A0A9W8TNH0_9PEZI</name>
<dbReference type="Pfam" id="PF20684">
    <property type="entry name" value="Fung_rhodopsin"/>
    <property type="match status" value="1"/>
</dbReference>
<evidence type="ECO:0000256" key="7">
    <source>
        <dbReference type="SAM" id="Phobius"/>
    </source>
</evidence>
<proteinExistence type="inferred from homology"/>
<evidence type="ECO:0000256" key="1">
    <source>
        <dbReference type="ARBA" id="ARBA00004141"/>
    </source>
</evidence>
<sequence length="397" mass="44405">MLINLSQRLPQPHSQRSLSVPRSGHLSPAAVSVVASVTLFFTLALVCVGLRLWSIRLRKLTLQISDYAILFASVLAAGYLSITWLGEWHRTEDARQVPRLANVSAVSERGGLGRPAAELMLAEQELARKAFIVAWFIQGWANSFVRFSILAFFRQIFPGQRFRIAVTITQIAVVSYLVAITIGFAAICQPFSRNFDTTPEQVKYCGNQYLQFLLSAIFNLTLDLIIFGLPMPMLWRLQMHTRRKISLIFIFGLGLLPSAQREFSASVVGDALWSGLEINLGIINACLPLMPPALQQIGKTILPKTLHFSKWRSSKYLGSVSRSFSTAGKRVSDAVLNDNHKCAHHRNPEDGNRSINSEESIIWMNARSSTGGFRLSLRLGADDWEEEQTIKTNRNIC</sequence>
<dbReference type="PANTHER" id="PTHR33048:SF57">
    <property type="entry name" value="INTEGRAL MEMBRANE PROTEIN-RELATED"/>
    <property type="match status" value="1"/>
</dbReference>
<feature type="transmembrane region" description="Helical" evidence="7">
    <location>
        <begin position="29"/>
        <end position="52"/>
    </location>
</feature>
<keyword evidence="4 7" id="KW-0472">Membrane</keyword>
<feature type="transmembrane region" description="Helical" evidence="7">
    <location>
        <begin position="212"/>
        <end position="235"/>
    </location>
</feature>
<feature type="transmembrane region" description="Helical" evidence="7">
    <location>
        <begin position="165"/>
        <end position="192"/>
    </location>
</feature>
<evidence type="ECO:0000313" key="9">
    <source>
        <dbReference type="EMBL" id="KAJ3573747.1"/>
    </source>
</evidence>
<gene>
    <name evidence="9" type="ORF">NPX13_g4588</name>
</gene>
<evidence type="ECO:0000256" key="2">
    <source>
        <dbReference type="ARBA" id="ARBA00022692"/>
    </source>
</evidence>
<dbReference type="EMBL" id="JANPWZ010000660">
    <property type="protein sequence ID" value="KAJ3573747.1"/>
    <property type="molecule type" value="Genomic_DNA"/>
</dbReference>
<dbReference type="Proteomes" id="UP001148614">
    <property type="component" value="Unassembled WGS sequence"/>
</dbReference>
<dbReference type="InterPro" id="IPR049326">
    <property type="entry name" value="Rhodopsin_dom_fungi"/>
</dbReference>
<evidence type="ECO:0000313" key="10">
    <source>
        <dbReference type="Proteomes" id="UP001148614"/>
    </source>
</evidence>
<evidence type="ECO:0000259" key="8">
    <source>
        <dbReference type="Pfam" id="PF20684"/>
    </source>
</evidence>
<feature type="domain" description="Rhodopsin" evidence="8">
    <location>
        <begin position="50"/>
        <end position="295"/>
    </location>
</feature>
<feature type="transmembrane region" description="Helical" evidence="7">
    <location>
        <begin position="64"/>
        <end position="85"/>
    </location>
</feature>
<keyword evidence="10" id="KW-1185">Reference proteome</keyword>
<organism evidence="9 10">
    <name type="scientific">Xylaria arbuscula</name>
    <dbReference type="NCBI Taxonomy" id="114810"/>
    <lineage>
        <taxon>Eukaryota</taxon>
        <taxon>Fungi</taxon>
        <taxon>Dikarya</taxon>
        <taxon>Ascomycota</taxon>
        <taxon>Pezizomycotina</taxon>
        <taxon>Sordariomycetes</taxon>
        <taxon>Xylariomycetidae</taxon>
        <taxon>Xylariales</taxon>
        <taxon>Xylariaceae</taxon>
        <taxon>Xylaria</taxon>
    </lineage>
</organism>
<comment type="caution">
    <text evidence="9">The sequence shown here is derived from an EMBL/GenBank/DDBJ whole genome shotgun (WGS) entry which is preliminary data.</text>
</comment>
<comment type="similarity">
    <text evidence="5">Belongs to the SAT4 family.</text>
</comment>
<dbReference type="GO" id="GO:0016020">
    <property type="term" value="C:membrane"/>
    <property type="evidence" value="ECO:0007669"/>
    <property type="project" value="UniProtKB-SubCell"/>
</dbReference>
<evidence type="ECO:0000256" key="4">
    <source>
        <dbReference type="ARBA" id="ARBA00023136"/>
    </source>
</evidence>
<feature type="region of interest" description="Disordered" evidence="6">
    <location>
        <begin position="1"/>
        <end position="22"/>
    </location>
</feature>
<dbReference type="VEuPathDB" id="FungiDB:F4678DRAFT_57575"/>
<dbReference type="PANTHER" id="PTHR33048">
    <property type="entry name" value="PTH11-LIKE INTEGRAL MEMBRANE PROTEIN (AFU_ORTHOLOGUE AFUA_5G11245)"/>
    <property type="match status" value="1"/>
</dbReference>
<comment type="subcellular location">
    <subcellularLocation>
        <location evidence="1">Membrane</location>
        <topology evidence="1">Multi-pass membrane protein</topology>
    </subcellularLocation>
</comment>
<protein>
    <recommendedName>
        <fullName evidence="8">Rhodopsin domain-containing protein</fullName>
    </recommendedName>
</protein>
<feature type="compositionally biased region" description="Polar residues" evidence="6">
    <location>
        <begin position="1"/>
        <end position="20"/>
    </location>
</feature>
<evidence type="ECO:0000256" key="3">
    <source>
        <dbReference type="ARBA" id="ARBA00022989"/>
    </source>
</evidence>
<feature type="transmembrane region" description="Helical" evidence="7">
    <location>
        <begin position="130"/>
        <end position="153"/>
    </location>
</feature>
<evidence type="ECO:0000256" key="5">
    <source>
        <dbReference type="ARBA" id="ARBA00038359"/>
    </source>
</evidence>
<evidence type="ECO:0000256" key="6">
    <source>
        <dbReference type="SAM" id="MobiDB-lite"/>
    </source>
</evidence>
<accession>A0A9W8TNH0</accession>
<keyword evidence="2 7" id="KW-0812">Transmembrane</keyword>